<dbReference type="InterPro" id="IPR035911">
    <property type="entry name" value="MurE/MurF_N"/>
</dbReference>
<keyword evidence="14" id="KW-1185">Reference proteome</keyword>
<dbReference type="InterPro" id="IPR000713">
    <property type="entry name" value="Mur_ligase_N"/>
</dbReference>
<dbReference type="NCBIfam" id="NF001124">
    <property type="entry name" value="PRK00139.1-2"/>
    <property type="match status" value="1"/>
</dbReference>
<feature type="binding site" evidence="7">
    <location>
        <begin position="112"/>
        <end position="118"/>
    </location>
    <ligand>
        <name>ATP</name>
        <dbReference type="ChEBI" id="CHEBI:30616"/>
    </ligand>
</feature>
<dbReference type="InterPro" id="IPR036615">
    <property type="entry name" value="Mur_ligase_C_dom_sf"/>
</dbReference>
<feature type="domain" description="Mur ligase C-terminal" evidence="10">
    <location>
        <begin position="333"/>
        <end position="457"/>
    </location>
</feature>
<evidence type="ECO:0000313" key="12">
    <source>
        <dbReference type="EMBL" id="KTD48130.1"/>
    </source>
</evidence>
<feature type="binding site" evidence="7">
    <location>
        <position position="189"/>
    </location>
    <ligand>
        <name>UDP-N-acetyl-alpha-D-muramoyl-L-alanyl-D-glutamate</name>
        <dbReference type="ChEBI" id="CHEBI:83900"/>
    </ligand>
</feature>
<keyword evidence="7" id="KW-0963">Cytoplasm</keyword>
<evidence type="ECO:0000259" key="11">
    <source>
        <dbReference type="Pfam" id="PF08245"/>
    </source>
</evidence>
<keyword evidence="7" id="KW-0067">ATP-binding</keyword>
<evidence type="ECO:0000256" key="6">
    <source>
        <dbReference type="ARBA" id="ARBA00023316"/>
    </source>
</evidence>
<feature type="binding site" evidence="7">
    <location>
        <position position="27"/>
    </location>
    <ligand>
        <name>UDP-N-acetyl-alpha-D-muramoyl-L-alanyl-D-glutamate</name>
        <dbReference type="ChEBI" id="CHEBI:83900"/>
    </ligand>
</feature>
<comment type="catalytic activity">
    <reaction evidence="7">
        <text>UDP-N-acetyl-alpha-D-muramoyl-L-alanyl-D-glutamate + meso-2,6-diaminopimelate + ATP = UDP-N-acetyl-alpha-D-muramoyl-L-alanyl-gamma-D-glutamyl-meso-2,6-diaminopimelate + ADP + phosphate + H(+)</text>
        <dbReference type="Rhea" id="RHEA:23676"/>
        <dbReference type="ChEBI" id="CHEBI:15378"/>
        <dbReference type="ChEBI" id="CHEBI:30616"/>
        <dbReference type="ChEBI" id="CHEBI:43474"/>
        <dbReference type="ChEBI" id="CHEBI:57791"/>
        <dbReference type="ChEBI" id="CHEBI:83900"/>
        <dbReference type="ChEBI" id="CHEBI:83905"/>
        <dbReference type="ChEBI" id="CHEBI:456216"/>
        <dbReference type="EC" id="6.3.2.13"/>
    </reaction>
</comment>
<dbReference type="InterPro" id="IPR036565">
    <property type="entry name" value="Mur-like_cat_sf"/>
</dbReference>
<comment type="PTM">
    <text evidence="7">Carboxylation is probably crucial for Mg(2+) binding and, consequently, for the gamma-phosphate positioning of ATP.</text>
</comment>
<keyword evidence="3 7" id="KW-0133">Cell shape</keyword>
<dbReference type="SUPFAM" id="SSF53623">
    <property type="entry name" value="MurD-like peptide ligases, catalytic domain"/>
    <property type="match status" value="1"/>
</dbReference>
<keyword evidence="7 13" id="KW-0436">Ligase</keyword>
<feature type="short sequence motif" description="Meso-diaminopimelate recognition motif" evidence="7">
    <location>
        <begin position="404"/>
        <end position="407"/>
    </location>
</feature>
<dbReference type="GO" id="GO:0008360">
    <property type="term" value="P:regulation of cell shape"/>
    <property type="evidence" value="ECO:0007669"/>
    <property type="project" value="UniProtKB-KW"/>
</dbReference>
<evidence type="ECO:0000256" key="3">
    <source>
        <dbReference type="ARBA" id="ARBA00022960"/>
    </source>
</evidence>
<dbReference type="NCBIfam" id="TIGR01085">
    <property type="entry name" value="murE"/>
    <property type="match status" value="1"/>
</dbReference>
<proteinExistence type="inferred from homology"/>
<reference evidence="12 14" key="1">
    <citation type="submission" date="2015-11" db="EMBL/GenBank/DDBJ databases">
        <title>Genomic analysis of 38 Legionella species identifies large and diverse effector repertoires.</title>
        <authorList>
            <person name="Burstein D."/>
            <person name="Amaro F."/>
            <person name="Zusman T."/>
            <person name="Lifshitz Z."/>
            <person name="Cohen O."/>
            <person name="Gilbert J.A."/>
            <person name="Pupko T."/>
            <person name="Shuman H.A."/>
            <person name="Segal G."/>
        </authorList>
    </citation>
    <scope>NUCLEOTIDE SEQUENCE [LARGE SCALE GENOMIC DNA]</scope>
    <source>
        <strain evidence="12 14">ATCC 49507</strain>
    </source>
</reference>
<comment type="subcellular location">
    <subcellularLocation>
        <location evidence="7 8">Cytoplasm</location>
    </subcellularLocation>
</comment>
<dbReference type="GO" id="GO:0000287">
    <property type="term" value="F:magnesium ion binding"/>
    <property type="evidence" value="ECO:0007669"/>
    <property type="project" value="UniProtKB-UniRule"/>
</dbReference>
<comment type="caution">
    <text evidence="7">Lacks conserved residue(s) required for the propagation of feature annotation.</text>
</comment>
<evidence type="ECO:0000256" key="4">
    <source>
        <dbReference type="ARBA" id="ARBA00022984"/>
    </source>
</evidence>
<keyword evidence="7" id="KW-0460">Magnesium</keyword>
<dbReference type="GO" id="GO:0009252">
    <property type="term" value="P:peptidoglycan biosynthetic process"/>
    <property type="evidence" value="ECO:0007669"/>
    <property type="project" value="UniProtKB-UniRule"/>
</dbReference>
<keyword evidence="2 7" id="KW-0132">Cell division</keyword>
<accession>A0A378KV45</accession>
<dbReference type="EMBL" id="UGOW01000001">
    <property type="protein sequence ID" value="STY18442.1"/>
    <property type="molecule type" value="Genomic_DNA"/>
</dbReference>
<feature type="binding site" evidence="7">
    <location>
        <position position="459"/>
    </location>
    <ligand>
        <name>meso-2,6-diaminopimelate</name>
        <dbReference type="ChEBI" id="CHEBI:57791"/>
    </ligand>
</feature>
<gene>
    <name evidence="7 13" type="primary">murE</name>
    <name evidence="12" type="ORF">Lqua_1898</name>
    <name evidence="13" type="ORF">NCTC12376_02261</name>
</gene>
<organism evidence="13 15">
    <name type="scientific">Legionella quateirensis</name>
    <dbReference type="NCBI Taxonomy" id="45072"/>
    <lineage>
        <taxon>Bacteria</taxon>
        <taxon>Pseudomonadati</taxon>
        <taxon>Pseudomonadota</taxon>
        <taxon>Gammaproteobacteria</taxon>
        <taxon>Legionellales</taxon>
        <taxon>Legionellaceae</taxon>
        <taxon>Legionella</taxon>
    </lineage>
</organism>
<dbReference type="GO" id="GO:0008765">
    <property type="term" value="F:UDP-N-acetylmuramoylalanyl-D-glutamate-2,6-diaminopimelate ligase activity"/>
    <property type="evidence" value="ECO:0007669"/>
    <property type="project" value="UniProtKB-UniRule"/>
</dbReference>
<feature type="binding site" evidence="7">
    <location>
        <position position="455"/>
    </location>
    <ligand>
        <name>meso-2,6-diaminopimelate</name>
        <dbReference type="ChEBI" id="CHEBI:57791"/>
    </ligand>
</feature>
<keyword evidence="4 7" id="KW-0573">Peptidoglycan synthesis</keyword>
<comment type="function">
    <text evidence="7">Catalyzes the addition of meso-diaminopimelic acid to the nucleotide precursor UDP-N-acetylmuramoyl-L-alanyl-D-glutamate (UMAG) in the biosynthesis of bacterial cell-wall peptidoglycan.</text>
</comment>
<evidence type="ECO:0000256" key="8">
    <source>
        <dbReference type="RuleBase" id="RU004135"/>
    </source>
</evidence>
<dbReference type="Gene3D" id="3.90.190.20">
    <property type="entry name" value="Mur ligase, C-terminal domain"/>
    <property type="match status" value="1"/>
</dbReference>
<dbReference type="Pfam" id="PF01225">
    <property type="entry name" value="Mur_ligase"/>
    <property type="match status" value="1"/>
</dbReference>
<dbReference type="GO" id="GO:0051301">
    <property type="term" value="P:cell division"/>
    <property type="evidence" value="ECO:0007669"/>
    <property type="project" value="UniProtKB-KW"/>
</dbReference>
<feature type="binding site" evidence="7">
    <location>
        <begin position="154"/>
        <end position="155"/>
    </location>
    <ligand>
        <name>UDP-N-acetyl-alpha-D-muramoyl-L-alanyl-D-glutamate</name>
        <dbReference type="ChEBI" id="CHEBI:83900"/>
    </ligand>
</feature>
<reference evidence="13 15" key="2">
    <citation type="submission" date="2018-06" db="EMBL/GenBank/DDBJ databases">
        <authorList>
            <consortium name="Pathogen Informatics"/>
            <person name="Doyle S."/>
        </authorList>
    </citation>
    <scope>NUCLEOTIDE SEQUENCE [LARGE SCALE GENOMIC DNA]</scope>
    <source>
        <strain evidence="13 15">NCTC12376</strain>
    </source>
</reference>
<keyword evidence="6 7" id="KW-0961">Cell wall biogenesis/degradation</keyword>
<dbReference type="AlphaFoldDB" id="A0A378KV45"/>
<dbReference type="Gene3D" id="3.40.1390.10">
    <property type="entry name" value="MurE/MurF, N-terminal domain"/>
    <property type="match status" value="1"/>
</dbReference>
<feature type="binding site" evidence="7">
    <location>
        <begin position="404"/>
        <end position="407"/>
    </location>
    <ligand>
        <name>meso-2,6-diaminopimelate</name>
        <dbReference type="ChEBI" id="CHEBI:57791"/>
    </ligand>
</feature>
<feature type="binding site" evidence="7">
    <location>
        <position position="181"/>
    </location>
    <ligand>
        <name>UDP-N-acetyl-alpha-D-muramoyl-L-alanyl-D-glutamate</name>
        <dbReference type="ChEBI" id="CHEBI:83900"/>
    </ligand>
</feature>
<dbReference type="GO" id="GO:0071555">
    <property type="term" value="P:cell wall organization"/>
    <property type="evidence" value="ECO:0007669"/>
    <property type="project" value="UniProtKB-KW"/>
</dbReference>
<dbReference type="UniPathway" id="UPA00219"/>
<dbReference type="SUPFAM" id="SSF53244">
    <property type="entry name" value="MurD-like peptide ligases, peptide-binding domain"/>
    <property type="match status" value="1"/>
</dbReference>
<sequence>MELTQLLKPWLNQEVTHCDLNDIKNDSRLIQQGDLFIAYPGAASDGRLYIEKAVQSGAVAVVYDPDNLPVSCKLPVSVPCVPVPHLAEELAQIAKRFYQEPGKSLTVSGVTGTNGKTTIAYQLAQAHDLLGQKSAYIGTIGQGDVQQLKPLDNTTPDALCLQKLLSQYQKQGVKQVCMEVSSHALSQHRVDSIDFNQALFTNLTLDHLDYHHTMQAYGEAKAMLFAREELQWAIINQDDEYQHLISRSIKPHVKKITYGMGPSCDVKAVKWHSDLNGTEIEVHSPWGIHQLTIKALGQFNIYNSLAVFSSLMVSGYSADKVIQVMSRLKAAPGRMEIVANSPYVLVDYAHTPDALENVLTTLNQLKKGQLWVIFGCGGDRDKTKRPVMGKAASRYADKIVITSDNPRSEDPSLIVDEIAQGIPSSTPVTKLINREEAIAHALKGADKDDIILIAGKGHEAYQQIGSEKLAFSDQEVVRRLIKE</sequence>
<feature type="domain" description="Mur ligase N-terminal catalytic" evidence="9">
    <location>
        <begin position="23"/>
        <end position="98"/>
    </location>
</feature>
<feature type="domain" description="Mur ligase central" evidence="11">
    <location>
        <begin position="110"/>
        <end position="308"/>
    </location>
</feature>
<dbReference type="PANTHER" id="PTHR23135:SF4">
    <property type="entry name" value="UDP-N-ACETYLMURAMOYL-L-ALANYL-D-GLUTAMATE--2,6-DIAMINOPIMELATE LIGASE MURE HOMOLOG, CHLOROPLASTIC"/>
    <property type="match status" value="1"/>
</dbReference>
<evidence type="ECO:0000256" key="2">
    <source>
        <dbReference type="ARBA" id="ARBA00022618"/>
    </source>
</evidence>
<evidence type="ECO:0000259" key="10">
    <source>
        <dbReference type="Pfam" id="PF02875"/>
    </source>
</evidence>
<feature type="binding site" evidence="7">
    <location>
        <position position="153"/>
    </location>
    <ligand>
        <name>UDP-N-acetyl-alpha-D-muramoyl-L-alanyl-D-glutamate</name>
        <dbReference type="ChEBI" id="CHEBI:83900"/>
    </ligand>
</feature>
<dbReference type="SUPFAM" id="SSF63418">
    <property type="entry name" value="MurE/MurF N-terminal domain"/>
    <property type="match status" value="1"/>
</dbReference>
<dbReference type="Gene3D" id="3.40.1190.10">
    <property type="entry name" value="Mur-like, catalytic domain"/>
    <property type="match status" value="1"/>
</dbReference>
<dbReference type="InterPro" id="IPR004101">
    <property type="entry name" value="Mur_ligase_C"/>
</dbReference>
<dbReference type="HAMAP" id="MF_00208">
    <property type="entry name" value="MurE"/>
    <property type="match status" value="1"/>
</dbReference>
<dbReference type="Pfam" id="PF08245">
    <property type="entry name" value="Mur_ligase_M"/>
    <property type="match status" value="1"/>
</dbReference>
<evidence type="ECO:0000256" key="7">
    <source>
        <dbReference type="HAMAP-Rule" id="MF_00208"/>
    </source>
</evidence>
<feature type="binding site" evidence="7">
    <location>
        <position position="187"/>
    </location>
    <ligand>
        <name>UDP-N-acetyl-alpha-D-muramoyl-L-alanyl-D-glutamate</name>
        <dbReference type="ChEBI" id="CHEBI:83900"/>
    </ligand>
</feature>
<evidence type="ECO:0000256" key="5">
    <source>
        <dbReference type="ARBA" id="ARBA00023306"/>
    </source>
</evidence>
<dbReference type="Proteomes" id="UP000254230">
    <property type="component" value="Unassembled WGS sequence"/>
</dbReference>
<dbReference type="RefSeq" id="WP_058474067.1">
    <property type="nucleotide sequence ID" value="NZ_CAAAIL010000026.1"/>
</dbReference>
<protein>
    <recommendedName>
        <fullName evidence="7">UDP-N-acetylmuramoyl-L-alanyl-D-glutamate--2,6-diaminopimelate ligase</fullName>
        <ecNumber evidence="7">6.3.2.13</ecNumber>
    </recommendedName>
    <alternativeName>
        <fullName evidence="7">Meso-A2pm-adding enzyme</fullName>
    </alternativeName>
    <alternativeName>
        <fullName evidence="7">Meso-diaminopimelate-adding enzyme</fullName>
    </alternativeName>
    <alternativeName>
        <fullName evidence="7">UDP-MurNAc-L-Ala-D-Glu:meso-diaminopimelate ligase</fullName>
    </alternativeName>
    <alternativeName>
        <fullName evidence="7">UDP-MurNAc-tripeptide synthetase</fullName>
    </alternativeName>
    <alternativeName>
        <fullName evidence="7">UDP-N-acetylmuramyl-tripeptide synthetase</fullName>
    </alternativeName>
</protein>
<evidence type="ECO:0000313" key="13">
    <source>
        <dbReference type="EMBL" id="STY18442.1"/>
    </source>
</evidence>
<feature type="modified residue" description="N6-carboxylysine" evidence="7">
    <location>
        <position position="221"/>
    </location>
</feature>
<dbReference type="GO" id="GO:0005524">
    <property type="term" value="F:ATP binding"/>
    <property type="evidence" value="ECO:0007669"/>
    <property type="project" value="UniProtKB-UniRule"/>
</dbReference>
<dbReference type="Proteomes" id="UP000054639">
    <property type="component" value="Unassembled WGS sequence"/>
</dbReference>
<comment type="similarity">
    <text evidence="1 7">Belongs to the MurCDEF family. MurE subfamily.</text>
</comment>
<dbReference type="OrthoDB" id="9800958at2"/>
<dbReference type="Pfam" id="PF02875">
    <property type="entry name" value="Mur_ligase_C"/>
    <property type="match status" value="1"/>
</dbReference>
<comment type="pathway">
    <text evidence="7 8">Cell wall biogenesis; peptidoglycan biosynthesis.</text>
</comment>
<dbReference type="STRING" id="45072.Lqua_1898"/>
<dbReference type="InterPro" id="IPR013221">
    <property type="entry name" value="Mur_ligase_cen"/>
</dbReference>
<dbReference type="InterPro" id="IPR005761">
    <property type="entry name" value="UDP-N-AcMur-Glu-dNH2Pim_ligase"/>
</dbReference>
<dbReference type="GO" id="GO:0005737">
    <property type="term" value="C:cytoplasm"/>
    <property type="evidence" value="ECO:0007669"/>
    <property type="project" value="UniProtKB-SubCell"/>
</dbReference>
<keyword evidence="7" id="KW-0547">Nucleotide-binding</keyword>
<evidence type="ECO:0000256" key="1">
    <source>
        <dbReference type="ARBA" id="ARBA00005898"/>
    </source>
</evidence>
<name>A0A378KV45_9GAMM</name>
<dbReference type="EMBL" id="LNYR01000024">
    <property type="protein sequence ID" value="KTD48130.1"/>
    <property type="molecule type" value="Genomic_DNA"/>
</dbReference>
<feature type="binding site" evidence="7">
    <location>
        <position position="380"/>
    </location>
    <ligand>
        <name>meso-2,6-diaminopimelate</name>
        <dbReference type="ChEBI" id="CHEBI:57791"/>
    </ligand>
</feature>
<keyword evidence="5 7" id="KW-0131">Cell cycle</keyword>
<comment type="cofactor">
    <cofactor evidence="7">
        <name>Mg(2+)</name>
        <dbReference type="ChEBI" id="CHEBI:18420"/>
    </cofactor>
</comment>
<dbReference type="PANTHER" id="PTHR23135">
    <property type="entry name" value="MUR LIGASE FAMILY MEMBER"/>
    <property type="match status" value="1"/>
</dbReference>
<evidence type="ECO:0000259" key="9">
    <source>
        <dbReference type="Pfam" id="PF01225"/>
    </source>
</evidence>
<evidence type="ECO:0000313" key="14">
    <source>
        <dbReference type="Proteomes" id="UP000054639"/>
    </source>
</evidence>
<evidence type="ECO:0000313" key="15">
    <source>
        <dbReference type="Proteomes" id="UP000254230"/>
    </source>
</evidence>
<dbReference type="NCBIfam" id="NF001126">
    <property type="entry name" value="PRK00139.1-4"/>
    <property type="match status" value="1"/>
</dbReference>
<dbReference type="EC" id="6.3.2.13" evidence="7"/>